<accession>A0A561PP54</accession>
<gene>
    <name evidence="2" type="ORF">FHW36_105334</name>
</gene>
<name>A0A561PP54_9BACT</name>
<sequence>MYPYLDIFDRLINIVYDRICVTIYITAQIMLNHILMVVRLVG</sequence>
<feature type="transmembrane region" description="Helical" evidence="1">
    <location>
        <begin position="21"/>
        <end position="41"/>
    </location>
</feature>
<reference evidence="2 3" key="1">
    <citation type="submission" date="2019-06" db="EMBL/GenBank/DDBJ databases">
        <title>Sorghum-associated microbial communities from plants grown in Nebraska, USA.</title>
        <authorList>
            <person name="Schachtman D."/>
        </authorList>
    </citation>
    <scope>NUCLEOTIDE SEQUENCE [LARGE SCALE GENOMIC DNA]</scope>
    <source>
        <strain evidence="2 3">1209</strain>
    </source>
</reference>
<dbReference type="Proteomes" id="UP000320811">
    <property type="component" value="Unassembled WGS sequence"/>
</dbReference>
<keyword evidence="1" id="KW-0812">Transmembrane</keyword>
<proteinExistence type="predicted"/>
<dbReference type="EMBL" id="VIWO01000005">
    <property type="protein sequence ID" value="TWF39894.1"/>
    <property type="molecule type" value="Genomic_DNA"/>
</dbReference>
<protein>
    <submittedName>
        <fullName evidence="2">Uncharacterized protein</fullName>
    </submittedName>
</protein>
<evidence type="ECO:0000256" key="1">
    <source>
        <dbReference type="SAM" id="Phobius"/>
    </source>
</evidence>
<comment type="caution">
    <text evidence="2">The sequence shown here is derived from an EMBL/GenBank/DDBJ whole genome shotgun (WGS) entry which is preliminary data.</text>
</comment>
<keyword evidence="3" id="KW-1185">Reference proteome</keyword>
<keyword evidence="1" id="KW-0472">Membrane</keyword>
<keyword evidence="1" id="KW-1133">Transmembrane helix</keyword>
<evidence type="ECO:0000313" key="3">
    <source>
        <dbReference type="Proteomes" id="UP000320811"/>
    </source>
</evidence>
<organism evidence="2 3">
    <name type="scientific">Chitinophaga polysaccharea</name>
    <dbReference type="NCBI Taxonomy" id="1293035"/>
    <lineage>
        <taxon>Bacteria</taxon>
        <taxon>Pseudomonadati</taxon>
        <taxon>Bacteroidota</taxon>
        <taxon>Chitinophagia</taxon>
        <taxon>Chitinophagales</taxon>
        <taxon>Chitinophagaceae</taxon>
        <taxon>Chitinophaga</taxon>
    </lineage>
</organism>
<dbReference type="AlphaFoldDB" id="A0A561PP54"/>
<evidence type="ECO:0000313" key="2">
    <source>
        <dbReference type="EMBL" id="TWF39894.1"/>
    </source>
</evidence>